<comment type="caution">
    <text evidence="9">The sequence shown here is derived from an EMBL/GenBank/DDBJ whole genome shotgun (WGS) entry which is preliminary data.</text>
</comment>
<evidence type="ECO:0000313" key="9">
    <source>
        <dbReference type="EMBL" id="KAL2736236.1"/>
    </source>
</evidence>
<dbReference type="PRINTS" id="PR00378">
    <property type="entry name" value="LIIMPHPHTASE"/>
</dbReference>
<feature type="binding site" evidence="7">
    <location>
        <position position="187"/>
    </location>
    <ligand>
        <name>Mg(2+)</name>
        <dbReference type="ChEBI" id="CHEBI:18420"/>
        <label>1</label>
        <note>catalytic</note>
    </ligand>
</feature>
<feature type="binding site" evidence="7">
    <location>
        <position position="189"/>
    </location>
    <ligand>
        <name>Mg(2+)</name>
        <dbReference type="ChEBI" id="CHEBI:18420"/>
        <label>1</label>
        <note>catalytic</note>
    </ligand>
</feature>
<evidence type="ECO:0000256" key="7">
    <source>
        <dbReference type="PIRSR" id="PIRSR600760-2"/>
    </source>
</evidence>
<sequence length="380" mass="41375">MHQGKNNKTLNGRDISYNLPLNRRTIDHGLFTPQTERNHVHGACKASGVHVHKWDSTTYPKGFHMQAHNGGGAGGGGGGGGGSDLVGESVTYTMIDQKELDRIYDHVLKLTIESGKVIREAIERSNKKIETKAGDWDLVTEYDKKVEKILIDNLAKEFPKHKFIGEETVSTTKCLPELTDAPTWIIDPIDGTTNFVHSFPFTCISIALSVNKELQLGIVYNPALEQLFTAKKGHGAFLNGKPIKCSNTKDLEHSLLCLETSFAIIEDIRDIVLGRLEAFVTIAHGIRTMGSAALSLCYVAMGAIEGYHSDNLMPWDVAAGVLIIQEAGGTVIDTNGGEFKIIAPKVVAVGNAKLGNDLVKLIKHADSKTHLRRSMLKAAT</sequence>
<dbReference type="PRINTS" id="PR00377">
    <property type="entry name" value="IMPHPHTASES"/>
</dbReference>
<dbReference type="InterPro" id="IPR000760">
    <property type="entry name" value="Inositol_monophosphatase-like"/>
</dbReference>
<reference evidence="9 10" key="1">
    <citation type="journal article" date="2024" name="Ann. Entomol. Soc. Am.">
        <title>Genomic analyses of the southern and eastern yellowjacket wasps (Hymenoptera: Vespidae) reveal evolutionary signatures of social life.</title>
        <authorList>
            <person name="Catto M.A."/>
            <person name="Caine P.B."/>
            <person name="Orr S.E."/>
            <person name="Hunt B.G."/>
            <person name="Goodisman M.A.D."/>
        </authorList>
    </citation>
    <scope>NUCLEOTIDE SEQUENCE [LARGE SCALE GENOMIC DNA]</scope>
    <source>
        <strain evidence="9">232</strain>
        <tissue evidence="9">Head and thorax</tissue>
    </source>
</reference>
<dbReference type="InterPro" id="IPR020552">
    <property type="entry name" value="Inositol_monoPase_Li-sen"/>
</dbReference>
<comment type="similarity">
    <text evidence="3 8">Belongs to the inositol monophosphatase superfamily.</text>
</comment>
<evidence type="ECO:0000313" key="10">
    <source>
        <dbReference type="Proteomes" id="UP001607303"/>
    </source>
</evidence>
<dbReference type="GO" id="GO:0046872">
    <property type="term" value="F:metal ion binding"/>
    <property type="evidence" value="ECO:0007669"/>
    <property type="project" value="UniProtKB-KW"/>
</dbReference>
<dbReference type="InterPro" id="IPR020550">
    <property type="entry name" value="Inositol_monophosphatase_CS"/>
</dbReference>
<dbReference type="GO" id="GO:0052834">
    <property type="term" value="F:inositol monophosphate phosphatase activity"/>
    <property type="evidence" value="ECO:0007669"/>
    <property type="project" value="UniProtKB-EC"/>
</dbReference>
<accession>A0ABD2BTY9</accession>
<keyword evidence="6 7" id="KW-0460">Magnesium</keyword>
<evidence type="ECO:0000256" key="2">
    <source>
        <dbReference type="ARBA" id="ARBA00005152"/>
    </source>
</evidence>
<dbReference type="EMBL" id="JAYRBN010000066">
    <property type="protein sequence ID" value="KAL2736236.1"/>
    <property type="molecule type" value="Genomic_DNA"/>
</dbReference>
<comment type="cofactor">
    <cofactor evidence="1 7 8">
        <name>Mg(2+)</name>
        <dbReference type="ChEBI" id="CHEBI:18420"/>
    </cofactor>
</comment>
<dbReference type="PANTHER" id="PTHR20854:SF25">
    <property type="entry name" value="INOSITOL-1-MONOPHOSPHATASE"/>
    <property type="match status" value="1"/>
</dbReference>
<dbReference type="FunFam" id="3.40.190.80:FF:000002">
    <property type="entry name" value="Inositol-1-monophosphatase"/>
    <property type="match status" value="1"/>
</dbReference>
<dbReference type="Proteomes" id="UP001607303">
    <property type="component" value="Unassembled WGS sequence"/>
</dbReference>
<feature type="binding site" evidence="7">
    <location>
        <position position="166"/>
    </location>
    <ligand>
        <name>Mg(2+)</name>
        <dbReference type="ChEBI" id="CHEBI:18420"/>
        <label>1</label>
        <note>catalytic</note>
    </ligand>
</feature>
<protein>
    <recommendedName>
        <fullName evidence="8">Inositol-1-monophosphatase</fullName>
        <ecNumber evidence="8">3.1.3.25</ecNumber>
    </recommendedName>
</protein>
<dbReference type="SUPFAM" id="SSF56655">
    <property type="entry name" value="Carbohydrate phosphatase"/>
    <property type="match status" value="1"/>
</dbReference>
<dbReference type="FunFam" id="3.30.540.10:FF:000004">
    <property type="entry name" value="Inositol-1-monophosphatase"/>
    <property type="match status" value="1"/>
</dbReference>
<evidence type="ECO:0000256" key="8">
    <source>
        <dbReference type="RuleBase" id="RU364068"/>
    </source>
</evidence>
<evidence type="ECO:0000256" key="3">
    <source>
        <dbReference type="ARBA" id="ARBA00009759"/>
    </source>
</evidence>
<evidence type="ECO:0000256" key="4">
    <source>
        <dbReference type="ARBA" id="ARBA00022723"/>
    </source>
</evidence>
<dbReference type="PROSITE" id="PS00630">
    <property type="entry name" value="IMP_2"/>
    <property type="match status" value="1"/>
</dbReference>
<dbReference type="Pfam" id="PF00459">
    <property type="entry name" value="Inositol_P"/>
    <property type="match status" value="1"/>
</dbReference>
<dbReference type="CDD" id="cd01639">
    <property type="entry name" value="IMPase"/>
    <property type="match status" value="1"/>
</dbReference>
<organism evidence="9 10">
    <name type="scientific">Vespula maculifrons</name>
    <name type="common">Eastern yellow jacket</name>
    <name type="synonym">Wasp</name>
    <dbReference type="NCBI Taxonomy" id="7453"/>
    <lineage>
        <taxon>Eukaryota</taxon>
        <taxon>Metazoa</taxon>
        <taxon>Ecdysozoa</taxon>
        <taxon>Arthropoda</taxon>
        <taxon>Hexapoda</taxon>
        <taxon>Insecta</taxon>
        <taxon>Pterygota</taxon>
        <taxon>Neoptera</taxon>
        <taxon>Endopterygota</taxon>
        <taxon>Hymenoptera</taxon>
        <taxon>Apocrita</taxon>
        <taxon>Aculeata</taxon>
        <taxon>Vespoidea</taxon>
        <taxon>Vespidae</taxon>
        <taxon>Vespinae</taxon>
        <taxon>Vespula</taxon>
    </lineage>
</organism>
<proteinExistence type="inferred from homology"/>
<dbReference type="InterPro" id="IPR033942">
    <property type="entry name" value="IMPase"/>
</dbReference>
<feature type="binding site" evidence="7">
    <location>
        <position position="190"/>
    </location>
    <ligand>
        <name>Mg(2+)</name>
        <dbReference type="ChEBI" id="CHEBI:18420"/>
        <label>1</label>
        <note>catalytic</note>
    </ligand>
</feature>
<gene>
    <name evidence="9" type="ORF">V1477_012745</name>
</gene>
<dbReference type="Gene3D" id="3.40.190.80">
    <property type="match status" value="1"/>
</dbReference>
<keyword evidence="5 8" id="KW-0378">Hydrolase</keyword>
<name>A0ABD2BTY9_VESMC</name>
<dbReference type="PANTHER" id="PTHR20854">
    <property type="entry name" value="INOSITOL MONOPHOSPHATASE"/>
    <property type="match status" value="1"/>
</dbReference>
<keyword evidence="4 7" id="KW-0479">Metal-binding</keyword>
<dbReference type="EC" id="3.1.3.25" evidence="8"/>
<feature type="binding site" evidence="7">
    <location>
        <position position="316"/>
    </location>
    <ligand>
        <name>Mg(2+)</name>
        <dbReference type="ChEBI" id="CHEBI:18420"/>
        <label>1</label>
        <note>catalytic</note>
    </ligand>
</feature>
<evidence type="ECO:0000256" key="5">
    <source>
        <dbReference type="ARBA" id="ARBA00022801"/>
    </source>
</evidence>
<dbReference type="InterPro" id="IPR020583">
    <property type="entry name" value="Inositol_monoP_metal-BS"/>
</dbReference>
<dbReference type="AlphaFoldDB" id="A0ABD2BTY9"/>
<keyword evidence="10" id="KW-1185">Reference proteome</keyword>
<dbReference type="Gene3D" id="3.30.540.10">
    <property type="entry name" value="Fructose-1,6-Bisphosphatase, subunit A, domain 1"/>
    <property type="match status" value="1"/>
</dbReference>
<evidence type="ECO:0000256" key="1">
    <source>
        <dbReference type="ARBA" id="ARBA00001946"/>
    </source>
</evidence>
<comment type="pathway">
    <text evidence="2 8">Polyol metabolism; myo-inositol biosynthesis; myo-inositol from D-glucose 6-phosphate: step 2/2.</text>
</comment>
<comment type="catalytic activity">
    <reaction evidence="8">
        <text>a myo-inositol phosphate + H2O = myo-inositol + phosphate</text>
        <dbReference type="Rhea" id="RHEA:24056"/>
        <dbReference type="ChEBI" id="CHEBI:15377"/>
        <dbReference type="ChEBI" id="CHEBI:17268"/>
        <dbReference type="ChEBI" id="CHEBI:43474"/>
        <dbReference type="ChEBI" id="CHEBI:84139"/>
        <dbReference type="EC" id="3.1.3.25"/>
    </reaction>
</comment>
<dbReference type="PROSITE" id="PS00629">
    <property type="entry name" value="IMP_1"/>
    <property type="match status" value="1"/>
</dbReference>
<evidence type="ECO:0000256" key="6">
    <source>
        <dbReference type="ARBA" id="ARBA00022842"/>
    </source>
</evidence>